<accession>A0A0G1IIH9</accession>
<organism evidence="4 5">
    <name type="scientific">Candidatus Giovannonibacteria bacterium GW2011_GWA1_44_25</name>
    <dbReference type="NCBI Taxonomy" id="1618645"/>
    <lineage>
        <taxon>Bacteria</taxon>
        <taxon>Candidatus Giovannoniibacteriota</taxon>
    </lineage>
</organism>
<sequence length="349" mass="38873">MINLNDPNSFKHLDPKNVLGSVEMFADQCEQIWNDAKDLDFPSEYRDVQNIVFSGMGGSALGAHFVLSVFKNQLNLPFYLNSSYELPKFASEKSLAILSTYSGTTEETLSSADEAFEKGCKITGLTTGGNLLGFFEEKDLLFLRIVPKFNPSNQPRLGTGYSIMGAIAILSSLGFLKIEDSQVKNSISFIRANQESIKAKAVEISQKIKNKSPLIIVPDFLNGVAHIIRNQLNENSKTFASYSCIPELNHHLMEGLKNPANNNLVGLFLESDLSSNKTKQRTKLTKEIVNKNSIPHYSFEAEGSDILTQALYLVSFGGFLTFYLAMLYEIDPSLIPWVDYFKEELSKSS</sequence>
<reference evidence="4 5" key="1">
    <citation type="journal article" date="2015" name="Nature">
        <title>rRNA introns, odd ribosomes, and small enigmatic genomes across a large radiation of phyla.</title>
        <authorList>
            <person name="Brown C.T."/>
            <person name="Hug L.A."/>
            <person name="Thomas B.C."/>
            <person name="Sharon I."/>
            <person name="Castelle C.J."/>
            <person name="Singh A."/>
            <person name="Wilkins M.J."/>
            <person name="Williams K.H."/>
            <person name="Banfield J.F."/>
        </authorList>
    </citation>
    <scope>NUCLEOTIDE SEQUENCE [LARGE SCALE GENOMIC DNA]</scope>
</reference>
<dbReference type="InterPro" id="IPR046348">
    <property type="entry name" value="SIS_dom_sf"/>
</dbReference>
<dbReference type="SUPFAM" id="SSF53697">
    <property type="entry name" value="SIS domain"/>
    <property type="match status" value="1"/>
</dbReference>
<dbReference type="InterPro" id="IPR001347">
    <property type="entry name" value="SIS_dom"/>
</dbReference>
<dbReference type="PROSITE" id="PS51464">
    <property type="entry name" value="SIS"/>
    <property type="match status" value="1"/>
</dbReference>
<dbReference type="EMBL" id="LCIR01000026">
    <property type="protein sequence ID" value="KKT58995.1"/>
    <property type="molecule type" value="Genomic_DNA"/>
</dbReference>
<dbReference type="Proteomes" id="UP000034087">
    <property type="component" value="Unassembled WGS sequence"/>
</dbReference>
<dbReference type="Pfam" id="PF10432">
    <property type="entry name" value="bact-PGI_C"/>
    <property type="match status" value="1"/>
</dbReference>
<dbReference type="GO" id="GO:0004347">
    <property type="term" value="F:glucose-6-phosphate isomerase activity"/>
    <property type="evidence" value="ECO:0007669"/>
    <property type="project" value="InterPro"/>
</dbReference>
<evidence type="ECO:0000313" key="5">
    <source>
        <dbReference type="Proteomes" id="UP000034087"/>
    </source>
</evidence>
<dbReference type="AlphaFoldDB" id="A0A0G1IIH9"/>
<dbReference type="CDD" id="cd05637">
    <property type="entry name" value="SIS_PGI_PMI_2"/>
    <property type="match status" value="1"/>
</dbReference>
<comment type="similarity">
    <text evidence="1">Belongs to the PGI/PMI family.</text>
</comment>
<dbReference type="GO" id="GO:0097367">
    <property type="term" value="F:carbohydrate derivative binding"/>
    <property type="evidence" value="ECO:0007669"/>
    <property type="project" value="InterPro"/>
</dbReference>
<dbReference type="GO" id="GO:0004476">
    <property type="term" value="F:mannose-6-phosphate isomerase activity"/>
    <property type="evidence" value="ECO:0007669"/>
    <property type="project" value="InterPro"/>
</dbReference>
<proteinExistence type="inferred from homology"/>
<evidence type="ECO:0000259" key="3">
    <source>
        <dbReference type="PROSITE" id="PS51464"/>
    </source>
</evidence>
<feature type="domain" description="SIS" evidence="3">
    <location>
        <begin position="41"/>
        <end position="180"/>
    </location>
</feature>
<evidence type="ECO:0000256" key="1">
    <source>
        <dbReference type="ARBA" id="ARBA00010523"/>
    </source>
</evidence>
<protein>
    <submittedName>
        <fullName evidence="4">Bifunctional phosphoglucose/phosphomannose isomerase</fullName>
    </submittedName>
</protein>
<comment type="caution">
    <text evidence="4">The sequence shown here is derived from an EMBL/GenBank/DDBJ whole genome shotgun (WGS) entry which is preliminary data.</text>
</comment>
<dbReference type="InterPro" id="IPR019490">
    <property type="entry name" value="Glu6P/Mann6P_isomerase_C"/>
</dbReference>
<evidence type="ECO:0000256" key="2">
    <source>
        <dbReference type="ARBA" id="ARBA00023235"/>
    </source>
</evidence>
<dbReference type="GO" id="GO:0005975">
    <property type="term" value="P:carbohydrate metabolic process"/>
    <property type="evidence" value="ECO:0007669"/>
    <property type="project" value="InterPro"/>
</dbReference>
<dbReference type="Gene3D" id="3.40.50.10490">
    <property type="entry name" value="Glucose-6-phosphate isomerase like protein, domain 1"/>
    <property type="match status" value="2"/>
</dbReference>
<evidence type="ECO:0000313" key="4">
    <source>
        <dbReference type="EMBL" id="KKT58995.1"/>
    </source>
</evidence>
<gene>
    <name evidence="4" type="ORF">UW53_C0026G0007</name>
</gene>
<dbReference type="GO" id="GO:1901135">
    <property type="term" value="P:carbohydrate derivative metabolic process"/>
    <property type="evidence" value="ECO:0007669"/>
    <property type="project" value="InterPro"/>
</dbReference>
<name>A0A0G1IIH9_9BACT</name>
<keyword evidence="2 4" id="KW-0413">Isomerase</keyword>